<reference evidence="2 3" key="1">
    <citation type="submission" date="2018-08" db="EMBL/GenBank/DDBJ databases">
        <title>Cellulomonas rhizosphaerae sp. nov., a novel actinomycete isolated from soil.</title>
        <authorList>
            <person name="Tian Y."/>
        </authorList>
    </citation>
    <scope>NUCLEOTIDE SEQUENCE [LARGE SCALE GENOMIC DNA]</scope>
    <source>
        <strain evidence="2 3">NEAU-TCZ24</strain>
    </source>
</reference>
<dbReference type="AlphaFoldDB" id="A0A413RJD5"/>
<sequence length="61" mass="6602">MQDALDSAIKRELRAEDAWEDERDAAYRRARGLGAAFVLVAAVIFIAALTTVVAVIVDALL</sequence>
<organism evidence="2 3">
    <name type="scientific">Cellulomonas rhizosphaerae</name>
    <dbReference type="NCBI Taxonomy" id="2293719"/>
    <lineage>
        <taxon>Bacteria</taxon>
        <taxon>Bacillati</taxon>
        <taxon>Actinomycetota</taxon>
        <taxon>Actinomycetes</taxon>
        <taxon>Micrococcales</taxon>
        <taxon>Cellulomonadaceae</taxon>
        <taxon>Cellulomonas</taxon>
    </lineage>
</organism>
<keyword evidence="3" id="KW-1185">Reference proteome</keyword>
<keyword evidence="1" id="KW-1133">Transmembrane helix</keyword>
<gene>
    <name evidence="2" type="ORF">D1825_13225</name>
</gene>
<name>A0A413RJD5_9CELL</name>
<dbReference type="EMBL" id="QWKP01000211">
    <property type="protein sequence ID" value="RHA38690.1"/>
    <property type="molecule type" value="Genomic_DNA"/>
</dbReference>
<evidence type="ECO:0000313" key="3">
    <source>
        <dbReference type="Proteomes" id="UP000283374"/>
    </source>
</evidence>
<feature type="transmembrane region" description="Helical" evidence="1">
    <location>
        <begin position="33"/>
        <end position="57"/>
    </location>
</feature>
<keyword evidence="1" id="KW-0472">Membrane</keyword>
<dbReference type="Proteomes" id="UP000283374">
    <property type="component" value="Unassembled WGS sequence"/>
</dbReference>
<evidence type="ECO:0000256" key="1">
    <source>
        <dbReference type="SAM" id="Phobius"/>
    </source>
</evidence>
<accession>A0A413RJD5</accession>
<protein>
    <submittedName>
        <fullName evidence="2">Uncharacterized protein</fullName>
    </submittedName>
</protein>
<proteinExistence type="predicted"/>
<evidence type="ECO:0000313" key="2">
    <source>
        <dbReference type="EMBL" id="RHA38690.1"/>
    </source>
</evidence>
<comment type="caution">
    <text evidence="2">The sequence shown here is derived from an EMBL/GenBank/DDBJ whole genome shotgun (WGS) entry which is preliminary data.</text>
</comment>
<keyword evidence="1" id="KW-0812">Transmembrane</keyword>